<dbReference type="STRING" id="157652.A0A371IEZ8"/>
<dbReference type="GO" id="GO:0006538">
    <property type="term" value="P:L-glutamate catabolic process"/>
    <property type="evidence" value="ECO:0007669"/>
    <property type="project" value="TreeGrafter"/>
</dbReference>
<feature type="non-terminal residue" evidence="8">
    <location>
        <position position="1"/>
    </location>
</feature>
<name>A0A371IEZ8_MUCPR</name>
<evidence type="ECO:0000256" key="2">
    <source>
        <dbReference type="ARBA" id="ARBA00012889"/>
    </source>
</evidence>
<comment type="caution">
    <text evidence="8">The sequence shown here is derived from an EMBL/GenBank/DDBJ whole genome shotgun (WGS) entry which is preliminary data.</text>
</comment>
<evidence type="ECO:0000256" key="3">
    <source>
        <dbReference type="ARBA" id="ARBA00023002"/>
    </source>
</evidence>
<feature type="region of interest" description="Disordered" evidence="6">
    <location>
        <begin position="103"/>
        <end position="196"/>
    </location>
</feature>
<sequence>MTWKTAVADIPYGEAKDGIGCNPRDLSVSKLERLTRVFTQKIHDLIGIQRDVLAPDMGTNAQTMAWILHEYSKFHGHSPAVVIGKPLDLGGVWKRGTFLAQEVPNKRKKEKSEQAIEQEEKRSHRSHSSNLSVSRRTPVQYLPKSGPPRPFSSFLNSTRPSPSRPSPCEPPLTFSLNQNRSGPSPSRPLAKQISQP</sequence>
<dbReference type="OrthoDB" id="1732790at2759"/>
<organism evidence="8 9">
    <name type="scientific">Mucuna pruriens</name>
    <name type="common">Velvet bean</name>
    <name type="synonym">Dolichos pruriens</name>
    <dbReference type="NCBI Taxonomy" id="157652"/>
    <lineage>
        <taxon>Eukaryota</taxon>
        <taxon>Viridiplantae</taxon>
        <taxon>Streptophyta</taxon>
        <taxon>Embryophyta</taxon>
        <taxon>Tracheophyta</taxon>
        <taxon>Spermatophyta</taxon>
        <taxon>Magnoliopsida</taxon>
        <taxon>eudicotyledons</taxon>
        <taxon>Gunneridae</taxon>
        <taxon>Pentapetalae</taxon>
        <taxon>rosids</taxon>
        <taxon>fabids</taxon>
        <taxon>Fabales</taxon>
        <taxon>Fabaceae</taxon>
        <taxon>Papilionoideae</taxon>
        <taxon>50 kb inversion clade</taxon>
        <taxon>NPAAA clade</taxon>
        <taxon>indigoferoid/millettioid clade</taxon>
        <taxon>Phaseoleae</taxon>
        <taxon>Mucuna</taxon>
    </lineage>
</organism>
<dbReference type="PRINTS" id="PR00082">
    <property type="entry name" value="GLFDHDRGNASE"/>
</dbReference>
<feature type="compositionally biased region" description="Basic and acidic residues" evidence="6">
    <location>
        <begin position="110"/>
        <end position="122"/>
    </location>
</feature>
<dbReference type="PANTHER" id="PTHR11606">
    <property type="entry name" value="GLUTAMATE DEHYDROGENASE"/>
    <property type="match status" value="1"/>
</dbReference>
<evidence type="ECO:0000259" key="7">
    <source>
        <dbReference type="Pfam" id="PF02812"/>
    </source>
</evidence>
<keyword evidence="9" id="KW-1185">Reference proteome</keyword>
<dbReference type="Gene3D" id="3.40.50.10860">
    <property type="entry name" value="Leucine Dehydrogenase, chain A, domain 1"/>
    <property type="match status" value="1"/>
</dbReference>
<dbReference type="EC" id="1.4.1.3" evidence="2"/>
<dbReference type="SUPFAM" id="SSF53223">
    <property type="entry name" value="Aminoacid dehydrogenase-like, N-terminal domain"/>
    <property type="match status" value="1"/>
</dbReference>
<keyword evidence="3" id="KW-0560">Oxidoreductase</keyword>
<feature type="compositionally biased region" description="Polar residues" evidence="6">
    <location>
        <begin position="174"/>
        <end position="184"/>
    </location>
</feature>
<evidence type="ECO:0000256" key="1">
    <source>
        <dbReference type="ARBA" id="ARBA00006382"/>
    </source>
</evidence>
<dbReference type="InterPro" id="IPR006097">
    <property type="entry name" value="Glu/Leu/Phe/Val/Trp_DH_dimer"/>
</dbReference>
<evidence type="ECO:0000256" key="5">
    <source>
        <dbReference type="ARBA" id="ARBA00048577"/>
    </source>
</evidence>
<proteinExistence type="inferred from homology"/>
<comment type="similarity">
    <text evidence="1">Belongs to the Glu/Leu/Phe/Val dehydrogenases family.</text>
</comment>
<accession>A0A371IEZ8</accession>
<dbReference type="InterPro" id="IPR046346">
    <property type="entry name" value="Aminoacid_DH-like_N_sf"/>
</dbReference>
<dbReference type="InterPro" id="IPR006095">
    <property type="entry name" value="Glu/Leu/Phe/Val/Trp_DH"/>
</dbReference>
<dbReference type="GO" id="GO:0004352">
    <property type="term" value="F:glutamate dehydrogenase (NAD+) activity"/>
    <property type="evidence" value="ECO:0007669"/>
    <property type="project" value="TreeGrafter"/>
</dbReference>
<comment type="catalytic activity">
    <reaction evidence="4">
        <text>L-glutamate + NAD(+) + H2O = 2-oxoglutarate + NH4(+) + NADH + H(+)</text>
        <dbReference type="Rhea" id="RHEA:15133"/>
        <dbReference type="ChEBI" id="CHEBI:15377"/>
        <dbReference type="ChEBI" id="CHEBI:15378"/>
        <dbReference type="ChEBI" id="CHEBI:16810"/>
        <dbReference type="ChEBI" id="CHEBI:28938"/>
        <dbReference type="ChEBI" id="CHEBI:29985"/>
        <dbReference type="ChEBI" id="CHEBI:57540"/>
        <dbReference type="ChEBI" id="CHEBI:57945"/>
        <dbReference type="EC" id="1.4.1.3"/>
    </reaction>
</comment>
<dbReference type="GO" id="GO:0005739">
    <property type="term" value="C:mitochondrion"/>
    <property type="evidence" value="ECO:0007669"/>
    <property type="project" value="TreeGrafter"/>
</dbReference>
<reference evidence="8" key="1">
    <citation type="submission" date="2018-05" db="EMBL/GenBank/DDBJ databases">
        <title>Draft genome of Mucuna pruriens seed.</title>
        <authorList>
            <person name="Nnadi N.E."/>
            <person name="Vos R."/>
            <person name="Hasami M.H."/>
            <person name="Devisetty U.K."/>
            <person name="Aguiy J.C."/>
        </authorList>
    </citation>
    <scope>NUCLEOTIDE SEQUENCE [LARGE SCALE GENOMIC DNA]</scope>
    <source>
        <strain evidence="8">JCA_2017</strain>
    </source>
</reference>
<dbReference type="PANTHER" id="PTHR11606:SF31">
    <property type="entry name" value="GLUTAMATE DEHYDROGENASE"/>
    <property type="match status" value="1"/>
</dbReference>
<dbReference type="Pfam" id="PF02812">
    <property type="entry name" value="ELFV_dehydrog_N"/>
    <property type="match status" value="1"/>
</dbReference>
<protein>
    <recommendedName>
        <fullName evidence="2">glutamate dehydrogenase [NAD(P)(+)]</fullName>
        <ecNumber evidence="2">1.4.1.3</ecNumber>
    </recommendedName>
</protein>
<feature type="domain" description="Glutamate/phenylalanine/leucine/valine/L-tryptophan dehydrogenase dimerisation" evidence="7">
    <location>
        <begin position="1"/>
        <end position="73"/>
    </location>
</feature>
<dbReference type="Proteomes" id="UP000257109">
    <property type="component" value="Unassembled WGS sequence"/>
</dbReference>
<gene>
    <name evidence="8" type="primary">GDH2</name>
    <name evidence="8" type="ORF">CR513_01420</name>
</gene>
<evidence type="ECO:0000256" key="6">
    <source>
        <dbReference type="SAM" id="MobiDB-lite"/>
    </source>
</evidence>
<comment type="catalytic activity">
    <reaction evidence="5">
        <text>L-glutamate + NADP(+) + H2O = 2-oxoglutarate + NH4(+) + NADPH + H(+)</text>
        <dbReference type="Rhea" id="RHEA:11612"/>
        <dbReference type="ChEBI" id="CHEBI:15377"/>
        <dbReference type="ChEBI" id="CHEBI:15378"/>
        <dbReference type="ChEBI" id="CHEBI:16810"/>
        <dbReference type="ChEBI" id="CHEBI:28938"/>
        <dbReference type="ChEBI" id="CHEBI:29985"/>
        <dbReference type="ChEBI" id="CHEBI:57783"/>
        <dbReference type="ChEBI" id="CHEBI:58349"/>
        <dbReference type="EC" id="1.4.1.3"/>
    </reaction>
</comment>
<dbReference type="EMBL" id="QJKJ01000240">
    <property type="protein sequence ID" value="RDY13626.1"/>
    <property type="molecule type" value="Genomic_DNA"/>
</dbReference>
<evidence type="ECO:0000313" key="8">
    <source>
        <dbReference type="EMBL" id="RDY13626.1"/>
    </source>
</evidence>
<evidence type="ECO:0000256" key="4">
    <source>
        <dbReference type="ARBA" id="ARBA00047867"/>
    </source>
</evidence>
<dbReference type="AlphaFoldDB" id="A0A371IEZ8"/>
<evidence type="ECO:0000313" key="9">
    <source>
        <dbReference type="Proteomes" id="UP000257109"/>
    </source>
</evidence>